<sequence length="212" mass="24503">MAKWKIIGQEEVTKCFVSCGISSRDIERKLDLFVESTAEDQLADLSKVARKEYYQNPSNTKQQWGALIITVPIGKNAFWLTSLPQPYRATKFSRNGRVVAQRAVWDTPYRSLENRELLNNRIPQRWIGLTGPDNSVKNHWPPILPDLSVCDFFLWEFIKGYVYVPPLPATLSKLKMRITAAVDENMVATVWDKFDYRIDLRRASKDGQIEHV</sequence>
<proteinExistence type="predicted"/>
<name>A0A4Y2TB16_ARAVE</name>
<dbReference type="Gene3D" id="3.30.420.10">
    <property type="entry name" value="Ribonuclease H-like superfamily/Ribonuclease H"/>
    <property type="match status" value="1"/>
</dbReference>
<dbReference type="OrthoDB" id="7902957at2759"/>
<keyword evidence="2" id="KW-1185">Reference proteome</keyword>
<dbReference type="PANTHER" id="PTHR47326:SF1">
    <property type="entry name" value="HTH PSQ-TYPE DOMAIN-CONTAINING PROTEIN"/>
    <property type="match status" value="1"/>
</dbReference>
<evidence type="ECO:0000313" key="1">
    <source>
        <dbReference type="EMBL" id="GBN96973.1"/>
    </source>
</evidence>
<protein>
    <submittedName>
        <fullName evidence="1">Uncharacterized protein</fullName>
    </submittedName>
</protein>
<comment type="caution">
    <text evidence="1">The sequence shown here is derived from an EMBL/GenBank/DDBJ whole genome shotgun (WGS) entry which is preliminary data.</text>
</comment>
<dbReference type="InterPro" id="IPR036397">
    <property type="entry name" value="RNaseH_sf"/>
</dbReference>
<dbReference type="EMBL" id="BGPR01026895">
    <property type="protein sequence ID" value="GBN96973.1"/>
    <property type="molecule type" value="Genomic_DNA"/>
</dbReference>
<dbReference type="PANTHER" id="PTHR47326">
    <property type="entry name" value="TRANSPOSABLE ELEMENT TC3 TRANSPOSASE-LIKE PROTEIN"/>
    <property type="match status" value="1"/>
</dbReference>
<accession>A0A4Y2TB16</accession>
<reference evidence="1 2" key="1">
    <citation type="journal article" date="2019" name="Sci. Rep.">
        <title>Orb-weaving spider Araneus ventricosus genome elucidates the spidroin gene catalogue.</title>
        <authorList>
            <person name="Kono N."/>
            <person name="Nakamura H."/>
            <person name="Ohtoshi R."/>
            <person name="Moran D.A.P."/>
            <person name="Shinohara A."/>
            <person name="Yoshida Y."/>
            <person name="Fujiwara M."/>
            <person name="Mori M."/>
            <person name="Tomita M."/>
            <person name="Arakawa K."/>
        </authorList>
    </citation>
    <scope>NUCLEOTIDE SEQUENCE [LARGE SCALE GENOMIC DNA]</scope>
</reference>
<gene>
    <name evidence="1" type="ORF">AVEN_27703_1</name>
</gene>
<dbReference type="AlphaFoldDB" id="A0A4Y2TB16"/>
<dbReference type="GO" id="GO:0003676">
    <property type="term" value="F:nucleic acid binding"/>
    <property type="evidence" value="ECO:0007669"/>
    <property type="project" value="InterPro"/>
</dbReference>
<organism evidence="1 2">
    <name type="scientific">Araneus ventricosus</name>
    <name type="common">Orbweaver spider</name>
    <name type="synonym">Epeira ventricosa</name>
    <dbReference type="NCBI Taxonomy" id="182803"/>
    <lineage>
        <taxon>Eukaryota</taxon>
        <taxon>Metazoa</taxon>
        <taxon>Ecdysozoa</taxon>
        <taxon>Arthropoda</taxon>
        <taxon>Chelicerata</taxon>
        <taxon>Arachnida</taxon>
        <taxon>Araneae</taxon>
        <taxon>Araneomorphae</taxon>
        <taxon>Entelegynae</taxon>
        <taxon>Araneoidea</taxon>
        <taxon>Araneidae</taxon>
        <taxon>Araneus</taxon>
    </lineage>
</organism>
<dbReference type="Proteomes" id="UP000499080">
    <property type="component" value="Unassembled WGS sequence"/>
</dbReference>
<evidence type="ECO:0000313" key="2">
    <source>
        <dbReference type="Proteomes" id="UP000499080"/>
    </source>
</evidence>